<feature type="domain" description="Mur ligase central" evidence="17">
    <location>
        <begin position="122"/>
        <end position="303"/>
    </location>
</feature>
<dbReference type="InterPro" id="IPR000713">
    <property type="entry name" value="Mur_ligase_N"/>
</dbReference>
<evidence type="ECO:0000256" key="11">
    <source>
        <dbReference type="ARBA" id="ARBA00023306"/>
    </source>
</evidence>
<feature type="binding site" evidence="14">
    <location>
        <begin position="124"/>
        <end position="130"/>
    </location>
    <ligand>
        <name>ATP</name>
        <dbReference type="ChEBI" id="CHEBI:30616"/>
    </ligand>
</feature>
<keyword evidence="9 14" id="KW-0133">Cell shape</keyword>
<comment type="pathway">
    <text evidence="2 14">Cell wall biogenesis; peptidoglycan biosynthesis.</text>
</comment>
<dbReference type="GO" id="GO:0008360">
    <property type="term" value="P:regulation of cell shape"/>
    <property type="evidence" value="ECO:0007669"/>
    <property type="project" value="UniProtKB-KW"/>
</dbReference>
<keyword evidence="8 14" id="KW-0067">ATP-binding</keyword>
<evidence type="ECO:0000256" key="12">
    <source>
        <dbReference type="ARBA" id="ARBA00023316"/>
    </source>
</evidence>
<evidence type="ECO:0000256" key="5">
    <source>
        <dbReference type="ARBA" id="ARBA00022598"/>
    </source>
</evidence>
<dbReference type="Pfam" id="PF08245">
    <property type="entry name" value="Mur_ligase_M"/>
    <property type="match status" value="1"/>
</dbReference>
<evidence type="ECO:0000256" key="9">
    <source>
        <dbReference type="ARBA" id="ARBA00022960"/>
    </source>
</evidence>
<evidence type="ECO:0000256" key="4">
    <source>
        <dbReference type="ARBA" id="ARBA00022490"/>
    </source>
</evidence>
<evidence type="ECO:0000256" key="8">
    <source>
        <dbReference type="ARBA" id="ARBA00022840"/>
    </source>
</evidence>
<keyword evidence="4 14" id="KW-0963">Cytoplasm</keyword>
<dbReference type="Gene3D" id="3.40.1190.10">
    <property type="entry name" value="Mur-like, catalytic domain"/>
    <property type="match status" value="1"/>
</dbReference>
<evidence type="ECO:0000259" key="15">
    <source>
        <dbReference type="Pfam" id="PF01225"/>
    </source>
</evidence>
<dbReference type="FunFam" id="3.40.1190.10:FF:000001">
    <property type="entry name" value="UDP-N-acetylmuramate--L-alanine ligase"/>
    <property type="match status" value="1"/>
</dbReference>
<organism evidence="18">
    <name type="scientific">Candidatus Kentrum sp. LPFa</name>
    <dbReference type="NCBI Taxonomy" id="2126335"/>
    <lineage>
        <taxon>Bacteria</taxon>
        <taxon>Pseudomonadati</taxon>
        <taxon>Pseudomonadota</taxon>
        <taxon>Gammaproteobacteria</taxon>
        <taxon>Candidatus Kentrum</taxon>
    </lineage>
</organism>
<dbReference type="GO" id="GO:0005524">
    <property type="term" value="F:ATP binding"/>
    <property type="evidence" value="ECO:0007669"/>
    <property type="project" value="UniProtKB-UniRule"/>
</dbReference>
<dbReference type="AlphaFoldDB" id="A0A450VWT1"/>
<dbReference type="InterPro" id="IPR050061">
    <property type="entry name" value="MurCDEF_pg_biosynth"/>
</dbReference>
<keyword evidence="7 14" id="KW-0547">Nucleotide-binding</keyword>
<dbReference type="SUPFAM" id="SSF53244">
    <property type="entry name" value="MurD-like peptide ligases, peptide-binding domain"/>
    <property type="match status" value="1"/>
</dbReference>
<protein>
    <recommendedName>
        <fullName evidence="3 14">UDP-N-acetylmuramate--L-alanine ligase</fullName>
        <ecNumber evidence="3 14">6.3.2.8</ecNumber>
    </recommendedName>
    <alternativeName>
        <fullName evidence="14">UDP-N-acetylmuramoyl-L-alanine synthetase</fullName>
    </alternativeName>
</protein>
<dbReference type="Gene3D" id="3.40.50.720">
    <property type="entry name" value="NAD(P)-binding Rossmann-like Domain"/>
    <property type="match status" value="1"/>
</dbReference>
<gene>
    <name evidence="14" type="primary">murC</name>
    <name evidence="18" type="ORF">BECKLPF1236B_GA0070989_100627</name>
</gene>
<dbReference type="EMBL" id="CAADFK010000006">
    <property type="protein sequence ID" value="VFK09212.1"/>
    <property type="molecule type" value="Genomic_DNA"/>
</dbReference>
<dbReference type="InterPro" id="IPR013221">
    <property type="entry name" value="Mur_ligase_cen"/>
</dbReference>
<sequence>MLDINKESMNSKWMGRVRHIHFVGIGGAGMGGIAEVLHTVGYRITGSDILESTMVRRLRGLGISIGIGHASQQVDRADVVVVSSAIRDENIEVVSACRQRIPVISRAEMLAELMRFGYGIAVAGTHGKTTVTSLIVSLLNEAGLDPTFVIGGLLNRAGTHAHLGVGRYVVAEADESDKSFLYLNPMIAVVTNIDADHMDTYGGDFGSLQEAFLAFLRRLPFYGLAVVCVDEPAIKDLLGSVSRPVMTFGFDAQADFRADKMQQDGIRTTFEVSRPAGKPPLTMNLDLPGRHNVLNALAAIAIADELAVPDEIMQRGLAKFEGIARRFQIFDNVLIGGRKVLLIDDYAHHPREISATIESVRASWPTSRLVVAFQPHRYTRTRDLFEDFARVLLKPDILLLLDIFAAGEPPLSGVDGRALYQAVRDRDDRLEPIFVESVSNLLDTLPTIVKDGDIVLILGAGDIGAVASKLI</sequence>
<evidence type="ECO:0000256" key="14">
    <source>
        <dbReference type="HAMAP-Rule" id="MF_00046"/>
    </source>
</evidence>
<comment type="similarity">
    <text evidence="14">Belongs to the MurCDEF family.</text>
</comment>
<comment type="subcellular location">
    <subcellularLocation>
        <location evidence="1 14">Cytoplasm</location>
    </subcellularLocation>
</comment>
<dbReference type="SUPFAM" id="SSF53623">
    <property type="entry name" value="MurD-like peptide ligases, catalytic domain"/>
    <property type="match status" value="1"/>
</dbReference>
<dbReference type="GO" id="GO:0009252">
    <property type="term" value="P:peptidoglycan biosynthetic process"/>
    <property type="evidence" value="ECO:0007669"/>
    <property type="project" value="UniProtKB-UniRule"/>
</dbReference>
<evidence type="ECO:0000256" key="7">
    <source>
        <dbReference type="ARBA" id="ARBA00022741"/>
    </source>
</evidence>
<dbReference type="SUPFAM" id="SSF51984">
    <property type="entry name" value="MurCD N-terminal domain"/>
    <property type="match status" value="1"/>
</dbReference>
<evidence type="ECO:0000259" key="16">
    <source>
        <dbReference type="Pfam" id="PF02875"/>
    </source>
</evidence>
<comment type="catalytic activity">
    <reaction evidence="13 14">
        <text>UDP-N-acetyl-alpha-D-muramate + L-alanine + ATP = UDP-N-acetyl-alpha-D-muramoyl-L-alanine + ADP + phosphate + H(+)</text>
        <dbReference type="Rhea" id="RHEA:23372"/>
        <dbReference type="ChEBI" id="CHEBI:15378"/>
        <dbReference type="ChEBI" id="CHEBI:30616"/>
        <dbReference type="ChEBI" id="CHEBI:43474"/>
        <dbReference type="ChEBI" id="CHEBI:57972"/>
        <dbReference type="ChEBI" id="CHEBI:70757"/>
        <dbReference type="ChEBI" id="CHEBI:83898"/>
        <dbReference type="ChEBI" id="CHEBI:456216"/>
        <dbReference type="EC" id="6.3.2.8"/>
    </reaction>
</comment>
<keyword evidence="11 14" id="KW-0131">Cell cycle</keyword>
<dbReference type="PANTHER" id="PTHR43445">
    <property type="entry name" value="UDP-N-ACETYLMURAMATE--L-ALANINE LIGASE-RELATED"/>
    <property type="match status" value="1"/>
</dbReference>
<evidence type="ECO:0000256" key="10">
    <source>
        <dbReference type="ARBA" id="ARBA00022984"/>
    </source>
</evidence>
<keyword evidence="10 14" id="KW-0573">Peptidoglycan synthesis</keyword>
<dbReference type="GO" id="GO:0071555">
    <property type="term" value="P:cell wall organization"/>
    <property type="evidence" value="ECO:0007669"/>
    <property type="project" value="UniProtKB-KW"/>
</dbReference>
<dbReference type="Gene3D" id="3.90.190.20">
    <property type="entry name" value="Mur ligase, C-terminal domain"/>
    <property type="match status" value="1"/>
</dbReference>
<keyword evidence="6 14" id="KW-0132">Cell division</keyword>
<dbReference type="HAMAP" id="MF_00046">
    <property type="entry name" value="MurC"/>
    <property type="match status" value="1"/>
</dbReference>
<dbReference type="NCBIfam" id="TIGR01082">
    <property type="entry name" value="murC"/>
    <property type="match status" value="1"/>
</dbReference>
<feature type="domain" description="Mur ligase C-terminal" evidence="16">
    <location>
        <begin position="325"/>
        <end position="461"/>
    </location>
</feature>
<comment type="function">
    <text evidence="14">Cell wall formation.</text>
</comment>
<keyword evidence="12 14" id="KW-0961">Cell wall biogenesis/degradation</keyword>
<evidence type="ECO:0000256" key="1">
    <source>
        <dbReference type="ARBA" id="ARBA00004496"/>
    </source>
</evidence>
<dbReference type="UniPathway" id="UPA00219"/>
<dbReference type="GO" id="GO:0005737">
    <property type="term" value="C:cytoplasm"/>
    <property type="evidence" value="ECO:0007669"/>
    <property type="project" value="UniProtKB-SubCell"/>
</dbReference>
<evidence type="ECO:0000256" key="6">
    <source>
        <dbReference type="ARBA" id="ARBA00022618"/>
    </source>
</evidence>
<dbReference type="Pfam" id="PF01225">
    <property type="entry name" value="Mur_ligase"/>
    <property type="match status" value="1"/>
</dbReference>
<evidence type="ECO:0000256" key="3">
    <source>
        <dbReference type="ARBA" id="ARBA00012211"/>
    </source>
</evidence>
<dbReference type="GO" id="GO:0051301">
    <property type="term" value="P:cell division"/>
    <property type="evidence" value="ECO:0007669"/>
    <property type="project" value="UniProtKB-KW"/>
</dbReference>
<dbReference type="EC" id="6.3.2.8" evidence="3 14"/>
<evidence type="ECO:0000313" key="18">
    <source>
        <dbReference type="EMBL" id="VFK09212.1"/>
    </source>
</evidence>
<evidence type="ECO:0000259" key="17">
    <source>
        <dbReference type="Pfam" id="PF08245"/>
    </source>
</evidence>
<name>A0A450VWT1_9GAMM</name>
<dbReference type="InterPro" id="IPR005758">
    <property type="entry name" value="UDP-N-AcMur_Ala_ligase_MurC"/>
</dbReference>
<dbReference type="InterPro" id="IPR036565">
    <property type="entry name" value="Mur-like_cat_sf"/>
</dbReference>
<dbReference type="GO" id="GO:0008763">
    <property type="term" value="F:UDP-N-acetylmuramate-L-alanine ligase activity"/>
    <property type="evidence" value="ECO:0007669"/>
    <property type="project" value="UniProtKB-UniRule"/>
</dbReference>
<dbReference type="Pfam" id="PF02875">
    <property type="entry name" value="Mur_ligase_C"/>
    <property type="match status" value="1"/>
</dbReference>
<dbReference type="PANTHER" id="PTHR43445:SF3">
    <property type="entry name" value="UDP-N-ACETYLMURAMATE--L-ALANINE LIGASE"/>
    <property type="match status" value="1"/>
</dbReference>
<feature type="domain" description="Mur ligase N-terminal catalytic" evidence="15">
    <location>
        <begin position="19"/>
        <end position="117"/>
    </location>
</feature>
<keyword evidence="5 14" id="KW-0436">Ligase</keyword>
<evidence type="ECO:0000256" key="2">
    <source>
        <dbReference type="ARBA" id="ARBA00004752"/>
    </source>
</evidence>
<reference evidence="18" key="1">
    <citation type="submission" date="2019-02" db="EMBL/GenBank/DDBJ databases">
        <authorList>
            <person name="Gruber-Vodicka R. H."/>
            <person name="Seah K. B. B."/>
        </authorList>
    </citation>
    <scope>NUCLEOTIDE SEQUENCE</scope>
    <source>
        <strain evidence="18">BECK_S313</strain>
    </source>
</reference>
<proteinExistence type="inferred from homology"/>
<evidence type="ECO:0000256" key="13">
    <source>
        <dbReference type="ARBA" id="ARBA00047833"/>
    </source>
</evidence>
<accession>A0A450VWT1</accession>
<dbReference type="InterPro" id="IPR036615">
    <property type="entry name" value="Mur_ligase_C_dom_sf"/>
</dbReference>
<dbReference type="InterPro" id="IPR004101">
    <property type="entry name" value="Mur_ligase_C"/>
</dbReference>